<dbReference type="PATRIC" id="fig|1158610.3.peg.2739"/>
<dbReference type="InterPro" id="IPR050679">
    <property type="entry name" value="Bact_HTH_transcr_reg"/>
</dbReference>
<feature type="domain" description="HTH gntR-type" evidence="4">
    <location>
        <begin position="5"/>
        <end position="73"/>
    </location>
</feature>
<dbReference type="RefSeq" id="WP_010769392.1">
    <property type="nucleotide sequence ID" value="NZ_ASWE01000001.1"/>
</dbReference>
<dbReference type="InterPro" id="IPR011663">
    <property type="entry name" value="UTRA"/>
</dbReference>
<dbReference type="EMBL" id="AJAT01000017">
    <property type="protein sequence ID" value="EOL42405.1"/>
    <property type="molecule type" value="Genomic_DNA"/>
</dbReference>
<dbReference type="Gene3D" id="1.10.10.10">
    <property type="entry name" value="Winged helix-like DNA-binding domain superfamily/Winged helix DNA-binding domain"/>
    <property type="match status" value="1"/>
</dbReference>
<dbReference type="SUPFAM" id="SSF46785">
    <property type="entry name" value="Winged helix' DNA-binding domain"/>
    <property type="match status" value="1"/>
</dbReference>
<dbReference type="InterPro" id="IPR028978">
    <property type="entry name" value="Chorismate_lyase_/UTRA_dom_sf"/>
</dbReference>
<dbReference type="PROSITE" id="PS50949">
    <property type="entry name" value="HTH_GNTR"/>
    <property type="match status" value="1"/>
</dbReference>
<gene>
    <name evidence="5" type="ORF">UC3_02757</name>
</gene>
<dbReference type="Gene3D" id="3.40.1410.10">
    <property type="entry name" value="Chorismate lyase-like"/>
    <property type="match status" value="1"/>
</dbReference>
<organism evidence="5 6">
    <name type="scientific">Enterococcus phoeniculicola ATCC BAA-412</name>
    <dbReference type="NCBI Taxonomy" id="1158610"/>
    <lineage>
        <taxon>Bacteria</taxon>
        <taxon>Bacillati</taxon>
        <taxon>Bacillota</taxon>
        <taxon>Bacilli</taxon>
        <taxon>Lactobacillales</taxon>
        <taxon>Enterococcaceae</taxon>
        <taxon>Enterococcus</taxon>
    </lineage>
</organism>
<evidence type="ECO:0000256" key="1">
    <source>
        <dbReference type="ARBA" id="ARBA00023015"/>
    </source>
</evidence>
<dbReference type="PRINTS" id="PR00035">
    <property type="entry name" value="HTHGNTR"/>
</dbReference>
<dbReference type="GO" id="GO:0003700">
    <property type="term" value="F:DNA-binding transcription factor activity"/>
    <property type="evidence" value="ECO:0007669"/>
    <property type="project" value="InterPro"/>
</dbReference>
<keyword evidence="6" id="KW-1185">Reference proteome</keyword>
<dbReference type="CDD" id="cd07377">
    <property type="entry name" value="WHTH_GntR"/>
    <property type="match status" value="1"/>
</dbReference>
<evidence type="ECO:0000313" key="6">
    <source>
        <dbReference type="Proteomes" id="UP000013785"/>
    </source>
</evidence>
<dbReference type="STRING" id="154621.RV11_GL001954"/>
<evidence type="ECO:0000256" key="3">
    <source>
        <dbReference type="ARBA" id="ARBA00023163"/>
    </source>
</evidence>
<evidence type="ECO:0000256" key="2">
    <source>
        <dbReference type="ARBA" id="ARBA00023125"/>
    </source>
</evidence>
<dbReference type="eggNOG" id="COG2188">
    <property type="taxonomic scope" value="Bacteria"/>
</dbReference>
<proteinExistence type="predicted"/>
<dbReference type="AlphaFoldDB" id="R3WKJ8"/>
<keyword evidence="2" id="KW-0238">DNA-binding</keyword>
<name>R3WKJ8_9ENTE</name>
<dbReference type="HOGENOM" id="CLU_063236_4_2_9"/>
<dbReference type="SUPFAM" id="SSF64288">
    <property type="entry name" value="Chorismate lyase-like"/>
    <property type="match status" value="1"/>
</dbReference>
<dbReference type="PANTHER" id="PTHR44846">
    <property type="entry name" value="MANNOSYL-D-GLYCERATE TRANSPORT/METABOLISM SYSTEM REPRESSOR MNGR-RELATED"/>
    <property type="match status" value="1"/>
</dbReference>
<protein>
    <submittedName>
        <fullName evidence="5">GntR family transcriptional regulator</fullName>
    </submittedName>
</protein>
<dbReference type="InterPro" id="IPR000524">
    <property type="entry name" value="Tscrpt_reg_HTH_GntR"/>
</dbReference>
<dbReference type="InterPro" id="IPR036388">
    <property type="entry name" value="WH-like_DNA-bd_sf"/>
</dbReference>
<comment type="caution">
    <text evidence="5">The sequence shown here is derived from an EMBL/GenBank/DDBJ whole genome shotgun (WGS) entry which is preliminary data.</text>
</comment>
<dbReference type="Proteomes" id="UP000013785">
    <property type="component" value="Unassembled WGS sequence"/>
</dbReference>
<accession>R3WKJ8</accession>
<keyword evidence="3" id="KW-0804">Transcription</keyword>
<evidence type="ECO:0000259" key="4">
    <source>
        <dbReference type="PROSITE" id="PS50949"/>
    </source>
</evidence>
<dbReference type="SMART" id="SM00345">
    <property type="entry name" value="HTH_GNTR"/>
    <property type="match status" value="1"/>
</dbReference>
<dbReference type="SMART" id="SM00866">
    <property type="entry name" value="UTRA"/>
    <property type="match status" value="1"/>
</dbReference>
<keyword evidence="1" id="KW-0805">Transcription regulation</keyword>
<dbReference type="GO" id="GO:0045892">
    <property type="term" value="P:negative regulation of DNA-templated transcription"/>
    <property type="evidence" value="ECO:0007669"/>
    <property type="project" value="TreeGrafter"/>
</dbReference>
<dbReference type="GO" id="GO:0003677">
    <property type="term" value="F:DNA binding"/>
    <property type="evidence" value="ECO:0007669"/>
    <property type="project" value="UniProtKB-KW"/>
</dbReference>
<dbReference type="OrthoDB" id="457376at2"/>
<sequence>MKRKSVLYLEIADQIKADIFSGKYPVGTLLPTESELEALFEVSKITVRKAIELLAADEYVEKKSGRGTTVLSNRPYNKLSKAGTFTQILSKTGLDITKENLSFEEVTLTPEQAAYEFYGEKAMLFRRLYNLDHQPYIYFEYYLPASLNNVTLELFGKESLYRILDQHGYEIERFEDSFKAVSLTFDQQKFLVTPEANGLVRTRRAISPQGKVVEYSEALYNTALYPYLIEYEA</sequence>
<dbReference type="Pfam" id="PF07702">
    <property type="entry name" value="UTRA"/>
    <property type="match status" value="1"/>
</dbReference>
<reference evidence="5 6" key="1">
    <citation type="submission" date="2013-02" db="EMBL/GenBank/DDBJ databases">
        <title>The Genome Sequence of Enterococcus phoeniculicola BAA-412.</title>
        <authorList>
            <consortium name="The Broad Institute Genome Sequencing Platform"/>
            <consortium name="The Broad Institute Genome Sequencing Center for Infectious Disease"/>
            <person name="Earl A.M."/>
            <person name="Gilmore M.S."/>
            <person name="Lebreton F."/>
            <person name="Walker B."/>
            <person name="Young S.K."/>
            <person name="Zeng Q."/>
            <person name="Gargeya S."/>
            <person name="Fitzgerald M."/>
            <person name="Haas B."/>
            <person name="Abouelleil A."/>
            <person name="Alvarado L."/>
            <person name="Arachchi H.M."/>
            <person name="Berlin A.M."/>
            <person name="Chapman S.B."/>
            <person name="Dewar J."/>
            <person name="Goldberg J."/>
            <person name="Griggs A."/>
            <person name="Gujja S."/>
            <person name="Hansen M."/>
            <person name="Howarth C."/>
            <person name="Imamovic A."/>
            <person name="Larimer J."/>
            <person name="McCowan C."/>
            <person name="Murphy C."/>
            <person name="Neiman D."/>
            <person name="Pearson M."/>
            <person name="Priest M."/>
            <person name="Roberts A."/>
            <person name="Saif S."/>
            <person name="Shea T."/>
            <person name="Sisk P."/>
            <person name="Sykes S."/>
            <person name="Wortman J."/>
            <person name="Nusbaum C."/>
            <person name="Birren B."/>
        </authorList>
    </citation>
    <scope>NUCLEOTIDE SEQUENCE [LARGE SCALE GENOMIC DNA]</scope>
    <source>
        <strain evidence="5 6">ATCC BAA-412</strain>
    </source>
</reference>
<dbReference type="Pfam" id="PF00392">
    <property type="entry name" value="GntR"/>
    <property type="match status" value="1"/>
</dbReference>
<evidence type="ECO:0000313" key="5">
    <source>
        <dbReference type="EMBL" id="EOL42405.1"/>
    </source>
</evidence>
<dbReference type="PANTHER" id="PTHR44846:SF1">
    <property type="entry name" value="MANNOSYL-D-GLYCERATE TRANSPORT_METABOLISM SYSTEM REPRESSOR MNGR-RELATED"/>
    <property type="match status" value="1"/>
</dbReference>
<dbReference type="InterPro" id="IPR036390">
    <property type="entry name" value="WH_DNA-bd_sf"/>
</dbReference>